<organism evidence="2 3">
    <name type="scientific">Lithospermum erythrorhizon</name>
    <name type="common">Purple gromwell</name>
    <name type="synonym">Lithospermum officinale var. erythrorhizon</name>
    <dbReference type="NCBI Taxonomy" id="34254"/>
    <lineage>
        <taxon>Eukaryota</taxon>
        <taxon>Viridiplantae</taxon>
        <taxon>Streptophyta</taxon>
        <taxon>Embryophyta</taxon>
        <taxon>Tracheophyta</taxon>
        <taxon>Spermatophyta</taxon>
        <taxon>Magnoliopsida</taxon>
        <taxon>eudicotyledons</taxon>
        <taxon>Gunneridae</taxon>
        <taxon>Pentapetalae</taxon>
        <taxon>asterids</taxon>
        <taxon>lamiids</taxon>
        <taxon>Boraginales</taxon>
        <taxon>Boraginaceae</taxon>
        <taxon>Boraginoideae</taxon>
        <taxon>Lithospermeae</taxon>
        <taxon>Lithospermum</taxon>
    </lineage>
</organism>
<evidence type="ECO:0000313" key="2">
    <source>
        <dbReference type="EMBL" id="GAA0171090.1"/>
    </source>
</evidence>
<dbReference type="Pfam" id="PF14372">
    <property type="entry name" value="hAT-like_RNase-H"/>
    <property type="match status" value="1"/>
</dbReference>
<dbReference type="SUPFAM" id="SSF53098">
    <property type="entry name" value="Ribonuclease H-like"/>
    <property type="match status" value="1"/>
</dbReference>
<dbReference type="GO" id="GO:0003677">
    <property type="term" value="F:DNA binding"/>
    <property type="evidence" value="ECO:0007669"/>
    <property type="project" value="InterPro"/>
</dbReference>
<evidence type="ECO:0000259" key="1">
    <source>
        <dbReference type="Pfam" id="PF14372"/>
    </source>
</evidence>
<name>A0AAV3R5B6_LITER</name>
<feature type="domain" description="hAT-like transposase RNase-H fold" evidence="1">
    <location>
        <begin position="73"/>
        <end position="172"/>
    </location>
</feature>
<dbReference type="PANTHER" id="PTHR23272">
    <property type="entry name" value="BED FINGER-RELATED"/>
    <property type="match status" value="1"/>
</dbReference>
<dbReference type="InterPro" id="IPR012337">
    <property type="entry name" value="RNaseH-like_sf"/>
</dbReference>
<proteinExistence type="predicted"/>
<evidence type="ECO:0000313" key="3">
    <source>
        <dbReference type="Proteomes" id="UP001454036"/>
    </source>
</evidence>
<dbReference type="EMBL" id="BAABME010024889">
    <property type="protein sequence ID" value="GAA0171090.1"/>
    <property type="molecule type" value="Genomic_DNA"/>
</dbReference>
<dbReference type="Proteomes" id="UP001454036">
    <property type="component" value="Unassembled WGS sequence"/>
</dbReference>
<dbReference type="InterPro" id="IPR025525">
    <property type="entry name" value="hAT-like_transposase_RNase-H"/>
</dbReference>
<dbReference type="AlphaFoldDB" id="A0AAV3R5B6"/>
<reference evidence="2 3" key="1">
    <citation type="submission" date="2024-01" db="EMBL/GenBank/DDBJ databases">
        <title>The complete chloroplast genome sequence of Lithospermum erythrorhizon: insights into the phylogenetic relationship among Boraginaceae species and the maternal lineages of purple gromwells.</title>
        <authorList>
            <person name="Okada T."/>
            <person name="Watanabe K."/>
        </authorList>
    </citation>
    <scope>NUCLEOTIDE SEQUENCE [LARGE SCALE GENOMIC DNA]</scope>
</reference>
<dbReference type="PANTHER" id="PTHR23272:SF182">
    <property type="entry name" value="OS09G0381850 PROTEIN"/>
    <property type="match status" value="1"/>
</dbReference>
<gene>
    <name evidence="2" type="ORF">LIER_41083</name>
</gene>
<protein>
    <recommendedName>
        <fullName evidence="1">hAT-like transposase RNase-H fold domain-containing protein</fullName>
    </recommendedName>
</protein>
<keyword evidence="3" id="KW-1185">Reference proteome</keyword>
<comment type="caution">
    <text evidence="2">The sequence shown here is derived from an EMBL/GenBank/DDBJ whole genome shotgun (WGS) entry which is preliminary data.</text>
</comment>
<sequence>MHLPVRKLILDVKTRRNSTYLLNVAYNVKDAFSIYMEKDASFVTCLTKEDWEKVKHILEILSPFYEATQIILGSDYPTSNLFLIVVLNVKGVLEQFSCHVEAFVRSMVSKMQEKFDKYWEECNLVMSIGSILDPRRKIISLEFAFESLYSTAIVSKNIDVVRESLHTVFNEYKMLHDVELSVQRSSSSSVHNVSSASHITSFSEAPNGQMRNSSTWSKFESYVKEK</sequence>
<accession>A0AAV3R5B6</accession>